<comment type="caution">
    <text evidence="1">The sequence shown here is derived from an EMBL/GenBank/DDBJ whole genome shotgun (WGS) entry which is preliminary data.</text>
</comment>
<proteinExistence type="predicted"/>
<evidence type="ECO:0000313" key="1">
    <source>
        <dbReference type="EMBL" id="MDO7846917.1"/>
    </source>
</evidence>
<dbReference type="EMBL" id="JAUQSX010000005">
    <property type="protein sequence ID" value="MDO7846917.1"/>
    <property type="molecule type" value="Genomic_DNA"/>
</dbReference>
<accession>A0ABT9ABY4</accession>
<keyword evidence="2" id="KW-1185">Reference proteome</keyword>
<organism evidence="1 2">
    <name type="scientific">Hymenobacter mellowenesis</name>
    <dbReference type="NCBI Taxonomy" id="3063995"/>
    <lineage>
        <taxon>Bacteria</taxon>
        <taxon>Pseudomonadati</taxon>
        <taxon>Bacteroidota</taxon>
        <taxon>Cytophagia</taxon>
        <taxon>Cytophagales</taxon>
        <taxon>Hymenobacteraceae</taxon>
        <taxon>Hymenobacter</taxon>
    </lineage>
</organism>
<dbReference type="Proteomes" id="UP001167796">
    <property type="component" value="Unassembled WGS sequence"/>
</dbReference>
<evidence type="ECO:0000313" key="2">
    <source>
        <dbReference type="Proteomes" id="UP001167796"/>
    </source>
</evidence>
<gene>
    <name evidence="1" type="ORF">Q5H92_11155</name>
</gene>
<protein>
    <recommendedName>
        <fullName evidence="3">YD repeat-containing protein</fullName>
    </recommendedName>
</protein>
<evidence type="ECO:0008006" key="3">
    <source>
        <dbReference type="Google" id="ProtNLM"/>
    </source>
</evidence>
<sequence length="319" mass="37144">MKHLHWVLLLFPLMSLCSDGPKQRGYTLKIFQYEGTDSLQRTLAVTRVFNAQNQLLFEQYHQKYEENGYGYFGGSTTRFIYRDTCLVKTIGAMRGDSLKSYSLYNDKGQLIKSRSFQYQKKLKPSVDKGLTRPGGCIILPEDYEKNRVWQEGVTSVNRYNAEGKRVEYTSMQGSTVLDKRRWSYYKSGKLREQSSSSDIAASISRTCYFYDDRGRLSKQVSYRDEKVSATNNYSYRNNSVYVNGTYAAFPGQYPLSVYRNVKKLDLKGRLIEETDYVGRCTLETKKRIRYRPDGRIAQTVLFTCRDSSRLVHDYVYTSR</sequence>
<reference evidence="1" key="1">
    <citation type="submission" date="2023-07" db="EMBL/GenBank/DDBJ databases">
        <authorList>
            <person name="Kim M.K."/>
        </authorList>
    </citation>
    <scope>NUCLEOTIDE SEQUENCE</scope>
    <source>
        <strain evidence="1">M29</strain>
    </source>
</reference>
<dbReference type="RefSeq" id="WP_305011602.1">
    <property type="nucleotide sequence ID" value="NZ_JAUQSX010000005.1"/>
</dbReference>
<name>A0ABT9ABY4_9BACT</name>